<accession>A0AAF3F367</accession>
<evidence type="ECO:0000256" key="2">
    <source>
        <dbReference type="SAM" id="Phobius"/>
    </source>
</evidence>
<dbReference type="WBParaSite" id="MBELARI_LOCUS20794">
    <property type="protein sequence ID" value="MBELARI_LOCUS20794"/>
    <property type="gene ID" value="MBELARI_LOCUS20794"/>
</dbReference>
<keyword evidence="2" id="KW-0472">Membrane</keyword>
<proteinExistence type="predicted"/>
<dbReference type="Proteomes" id="UP000887575">
    <property type="component" value="Unassembled WGS sequence"/>
</dbReference>
<dbReference type="AlphaFoldDB" id="A0AAF3F367"/>
<organism evidence="3 4">
    <name type="scientific">Mesorhabditis belari</name>
    <dbReference type="NCBI Taxonomy" id="2138241"/>
    <lineage>
        <taxon>Eukaryota</taxon>
        <taxon>Metazoa</taxon>
        <taxon>Ecdysozoa</taxon>
        <taxon>Nematoda</taxon>
        <taxon>Chromadorea</taxon>
        <taxon>Rhabditida</taxon>
        <taxon>Rhabditina</taxon>
        <taxon>Rhabditomorpha</taxon>
        <taxon>Rhabditoidea</taxon>
        <taxon>Rhabditidae</taxon>
        <taxon>Mesorhabditinae</taxon>
        <taxon>Mesorhabditis</taxon>
    </lineage>
</organism>
<reference evidence="4" key="1">
    <citation type="submission" date="2024-02" db="UniProtKB">
        <authorList>
            <consortium name="WormBaseParasite"/>
        </authorList>
    </citation>
    <scope>IDENTIFICATION</scope>
</reference>
<evidence type="ECO:0000313" key="3">
    <source>
        <dbReference type="Proteomes" id="UP000887575"/>
    </source>
</evidence>
<keyword evidence="3" id="KW-1185">Reference proteome</keyword>
<keyword evidence="2" id="KW-1133">Transmembrane helix</keyword>
<keyword evidence="2" id="KW-0812">Transmembrane</keyword>
<evidence type="ECO:0000313" key="4">
    <source>
        <dbReference type="WBParaSite" id="MBELARI_LOCUS20794"/>
    </source>
</evidence>
<name>A0AAF3F367_9BILA</name>
<feature type="region of interest" description="Disordered" evidence="1">
    <location>
        <begin position="1"/>
        <end position="39"/>
    </location>
</feature>
<protein>
    <submittedName>
        <fullName evidence="4">Uncharacterized protein</fullName>
    </submittedName>
</protein>
<feature type="transmembrane region" description="Helical" evidence="2">
    <location>
        <begin position="134"/>
        <end position="153"/>
    </location>
</feature>
<sequence length="162" mass="18994">MFQKNPNRNRGQTLYTSSPNFETTGNTFTTGNFLDPSSLASRRRSSSICVGDLQIMNERRLPPAPVRKATRTREVRQANRARLNTICSQEVFNDQAPRYDFYDDYKPMQYSYVKYEPQDHFSRSWRWVKKRKHVVIPWTIGIAVAIVMTVLILTQTVQDFKH</sequence>
<evidence type="ECO:0000256" key="1">
    <source>
        <dbReference type="SAM" id="MobiDB-lite"/>
    </source>
</evidence>
<feature type="compositionally biased region" description="Polar residues" evidence="1">
    <location>
        <begin position="1"/>
        <end position="22"/>
    </location>
</feature>
<feature type="compositionally biased region" description="Low complexity" evidence="1">
    <location>
        <begin position="23"/>
        <end position="39"/>
    </location>
</feature>